<comment type="cofactor">
    <cofactor evidence="1">
        <name>Zn(2+)</name>
        <dbReference type="ChEBI" id="CHEBI:29105"/>
    </cofactor>
</comment>
<dbReference type="GO" id="GO:0046872">
    <property type="term" value="F:metal ion binding"/>
    <property type="evidence" value="ECO:0007669"/>
    <property type="project" value="UniProtKB-KW"/>
</dbReference>
<dbReference type="InterPro" id="IPR013154">
    <property type="entry name" value="ADH-like_N"/>
</dbReference>
<evidence type="ECO:0000313" key="6">
    <source>
        <dbReference type="Proteomes" id="UP000663882"/>
    </source>
</evidence>
<name>A0A814CPH2_9BILA</name>
<dbReference type="OrthoDB" id="3941538at2759"/>
<gene>
    <name evidence="5" type="ORF">RFH988_LOCUS11228</name>
</gene>
<keyword evidence="3" id="KW-0862">Zinc</keyword>
<evidence type="ECO:0000313" key="5">
    <source>
        <dbReference type="EMBL" id="CAF0943605.1"/>
    </source>
</evidence>
<dbReference type="Proteomes" id="UP000663882">
    <property type="component" value="Unassembled WGS sequence"/>
</dbReference>
<dbReference type="Pfam" id="PF08240">
    <property type="entry name" value="ADH_N"/>
    <property type="match status" value="1"/>
</dbReference>
<evidence type="ECO:0000256" key="1">
    <source>
        <dbReference type="ARBA" id="ARBA00001947"/>
    </source>
</evidence>
<dbReference type="PANTHER" id="PTHR42813:SF1">
    <property type="entry name" value="DEHYDROGENASE, PUTATIVE (AFU_ORTHOLOGUE AFUA_5G03930)-RELATED"/>
    <property type="match status" value="1"/>
</dbReference>
<dbReference type="Gene3D" id="3.90.180.10">
    <property type="entry name" value="Medium-chain alcohol dehydrogenases, catalytic domain"/>
    <property type="match status" value="1"/>
</dbReference>
<proteinExistence type="predicted"/>
<dbReference type="InterPro" id="IPR013149">
    <property type="entry name" value="ADH-like_C"/>
</dbReference>
<sequence>MISKIETLPNEILLHIFSCLTWDNMLTSLWSLNARFNSLICLTLSINDNRLNNGLVIVHGLSYNKCCSILFPLILNSSSLCSSIQRIHFDGTNLMSSDLCYQLLFNNKNILHFPHLKSLILTRCGSIEPVIQSLVYLIKYQLDELTLTFDDDIFARFFFLGKRLSKVSYKENQLNMIKEFVCRLFSTQCQLTSLRLDISNEFRCGFLHQCLSSNSDLSSNLIQSCNITLRRLHIRLNYARFLESLIEYIPNLEQISVEFIGSLQIDTLWKSNIEALKQSNENWFNKVSKLQCLSLKSFIDDDLEFIYLKWILNNLNYVKKLQVHIKSCKLDDRKCQNIWKCLIDANFIRQYCLPDRIPNLIDFNFYISSQCQLSYDANNNDFDKYGLLMSLKVLSKMRQSKRIDIPFRNVTKIQFGTYFDRKNHNSMMIIDQNEIRAKVLAHLISMTVQLKYLRIERFEWLLDVIQHASNELRINSLSTVRYVEFCLPSCHNGYETIHMGKRLVPFISTYMPHLQTLRLWRPDDFPWTTITSVGICGSDPHLYHEEFSGMHSGDVLGHEFMGIAEDIRNDVKNIKIGQRVIVSAAISCGYCKYCKKEQYSACDDTNPSGLAQFTRVPFADINLLTVPDNVTDEQVVLLSDIACTAWHAMELGEVKQGQIIAIRGCGPGGLIAIVWAKLRGVKRIIAIDYIPKRLERARELGTQIINYDEQLVIPTMLKICKDDLDVCINATGFRYAKETLHKVERLLRLETDAISAIIEAIYLAKKFGNISVIGNYYGFTNHFPIGALFDKGITFRADGKVDLTKVITHILPLKETLLGYQLFDEKKNNCIKVILKPHVDFFQYKPT</sequence>
<dbReference type="EMBL" id="CAJNOO010000440">
    <property type="protein sequence ID" value="CAF0943605.1"/>
    <property type="molecule type" value="Genomic_DNA"/>
</dbReference>
<dbReference type="Pfam" id="PF00107">
    <property type="entry name" value="ADH_zinc_N"/>
    <property type="match status" value="1"/>
</dbReference>
<evidence type="ECO:0000256" key="3">
    <source>
        <dbReference type="ARBA" id="ARBA00022833"/>
    </source>
</evidence>
<evidence type="ECO:0000259" key="4">
    <source>
        <dbReference type="PROSITE" id="PS50181"/>
    </source>
</evidence>
<dbReference type="InterPro" id="IPR036291">
    <property type="entry name" value="NAD(P)-bd_dom_sf"/>
</dbReference>
<accession>A0A814CPH2</accession>
<feature type="domain" description="F-box" evidence="4">
    <location>
        <begin position="2"/>
        <end position="40"/>
    </location>
</feature>
<evidence type="ECO:0000256" key="2">
    <source>
        <dbReference type="ARBA" id="ARBA00022723"/>
    </source>
</evidence>
<dbReference type="PANTHER" id="PTHR42813">
    <property type="entry name" value="ZINC-TYPE ALCOHOL DEHYDROGENASE-LIKE"/>
    <property type="match status" value="1"/>
</dbReference>
<dbReference type="AlphaFoldDB" id="A0A814CPH2"/>
<keyword evidence="2" id="KW-0479">Metal-binding</keyword>
<dbReference type="Gene3D" id="3.40.50.720">
    <property type="entry name" value="NAD(P)-binding Rossmann-like Domain"/>
    <property type="match status" value="1"/>
</dbReference>
<protein>
    <recommendedName>
        <fullName evidence="4">F-box domain-containing protein</fullName>
    </recommendedName>
</protein>
<dbReference type="SUPFAM" id="SSF50129">
    <property type="entry name" value="GroES-like"/>
    <property type="match status" value="1"/>
</dbReference>
<comment type="caution">
    <text evidence="5">The sequence shown here is derived from an EMBL/GenBank/DDBJ whole genome shotgun (WGS) entry which is preliminary data.</text>
</comment>
<organism evidence="5 6">
    <name type="scientific">Rotaria sordida</name>
    <dbReference type="NCBI Taxonomy" id="392033"/>
    <lineage>
        <taxon>Eukaryota</taxon>
        <taxon>Metazoa</taxon>
        <taxon>Spiralia</taxon>
        <taxon>Gnathifera</taxon>
        <taxon>Rotifera</taxon>
        <taxon>Eurotatoria</taxon>
        <taxon>Bdelloidea</taxon>
        <taxon>Philodinida</taxon>
        <taxon>Philodinidae</taxon>
        <taxon>Rotaria</taxon>
    </lineage>
</organism>
<dbReference type="InterPro" id="IPR001810">
    <property type="entry name" value="F-box_dom"/>
</dbReference>
<reference evidence="5" key="1">
    <citation type="submission" date="2021-02" db="EMBL/GenBank/DDBJ databases">
        <authorList>
            <person name="Nowell W R."/>
        </authorList>
    </citation>
    <scope>NUCLEOTIDE SEQUENCE</scope>
</reference>
<dbReference type="InterPro" id="IPR011032">
    <property type="entry name" value="GroES-like_sf"/>
</dbReference>
<dbReference type="SUPFAM" id="SSF51735">
    <property type="entry name" value="NAD(P)-binding Rossmann-fold domains"/>
    <property type="match status" value="1"/>
</dbReference>
<dbReference type="PROSITE" id="PS50181">
    <property type="entry name" value="FBOX"/>
    <property type="match status" value="1"/>
</dbReference>